<organism evidence="8 9">
    <name type="scientific">Parachaetomium inaequale</name>
    <dbReference type="NCBI Taxonomy" id="2588326"/>
    <lineage>
        <taxon>Eukaryota</taxon>
        <taxon>Fungi</taxon>
        <taxon>Dikarya</taxon>
        <taxon>Ascomycota</taxon>
        <taxon>Pezizomycotina</taxon>
        <taxon>Sordariomycetes</taxon>
        <taxon>Sordariomycetidae</taxon>
        <taxon>Sordariales</taxon>
        <taxon>Chaetomiaceae</taxon>
        <taxon>Parachaetomium</taxon>
    </lineage>
</organism>
<dbReference type="GO" id="GO:0016020">
    <property type="term" value="C:membrane"/>
    <property type="evidence" value="ECO:0007669"/>
    <property type="project" value="UniProtKB-SubCell"/>
</dbReference>
<keyword evidence="4" id="KW-0256">Endoplasmic reticulum</keyword>
<dbReference type="EMBL" id="MU854666">
    <property type="protein sequence ID" value="KAK4031988.1"/>
    <property type="molecule type" value="Genomic_DNA"/>
</dbReference>
<evidence type="ECO:0000256" key="6">
    <source>
        <dbReference type="ARBA" id="ARBA00023136"/>
    </source>
</evidence>
<dbReference type="AlphaFoldDB" id="A0AAN6P7V3"/>
<accession>A0AAN6P7V3</accession>
<gene>
    <name evidence="8" type="ORF">C8A01DRAFT_20877</name>
</gene>
<feature type="compositionally biased region" description="Low complexity" evidence="7">
    <location>
        <begin position="72"/>
        <end position="83"/>
    </location>
</feature>
<feature type="non-terminal residue" evidence="8">
    <location>
        <position position="1"/>
    </location>
</feature>
<evidence type="ECO:0000256" key="2">
    <source>
        <dbReference type="ARBA" id="ARBA00004240"/>
    </source>
</evidence>
<dbReference type="PANTHER" id="PTHR48182:SF2">
    <property type="entry name" value="PROTEIN SERAC1"/>
    <property type="match status" value="1"/>
</dbReference>
<sequence>RIGFTELSGSHSARDGPYRVNIIFVHGLRGHPPHTWEDSRVRGRVDRANKDAGTARSRRRDILPALFKSKPSSSASISTATSTVDDETSEESPNKLFWPDEYLTQDIPEARVWTYGYNADTIGGLLQTNSKNSVFGRIQTPHTQRRVVGIRSPSPTLLQHSH</sequence>
<reference evidence="9" key="1">
    <citation type="journal article" date="2023" name="Mol. Phylogenet. Evol.">
        <title>Genome-scale phylogeny and comparative genomics of the fungal order Sordariales.</title>
        <authorList>
            <person name="Hensen N."/>
            <person name="Bonometti L."/>
            <person name="Westerberg I."/>
            <person name="Brannstrom I.O."/>
            <person name="Guillou S."/>
            <person name="Cros-Aarteil S."/>
            <person name="Calhoun S."/>
            <person name="Haridas S."/>
            <person name="Kuo A."/>
            <person name="Mondo S."/>
            <person name="Pangilinan J."/>
            <person name="Riley R."/>
            <person name="LaButti K."/>
            <person name="Andreopoulos B."/>
            <person name="Lipzen A."/>
            <person name="Chen C."/>
            <person name="Yan M."/>
            <person name="Daum C."/>
            <person name="Ng V."/>
            <person name="Clum A."/>
            <person name="Steindorff A."/>
            <person name="Ohm R.A."/>
            <person name="Martin F."/>
            <person name="Silar P."/>
            <person name="Natvig D.O."/>
            <person name="Lalanne C."/>
            <person name="Gautier V."/>
            <person name="Ament-Velasquez S.L."/>
            <person name="Kruys A."/>
            <person name="Hutchinson M.I."/>
            <person name="Powell A.J."/>
            <person name="Barry K."/>
            <person name="Miller A.N."/>
            <person name="Grigoriev I.V."/>
            <person name="Debuchy R."/>
            <person name="Gladieux P."/>
            <person name="Hiltunen Thoren M."/>
            <person name="Johannesson H."/>
        </authorList>
    </citation>
    <scope>NUCLEOTIDE SEQUENCE [LARGE SCALE GENOMIC DNA]</scope>
    <source>
        <strain evidence="9">CBS 284.82</strain>
    </source>
</reference>
<comment type="caution">
    <text evidence="8">The sequence shown here is derived from an EMBL/GenBank/DDBJ whole genome shotgun (WGS) entry which is preliminary data.</text>
</comment>
<keyword evidence="5" id="KW-0496">Mitochondrion</keyword>
<keyword evidence="6" id="KW-0472">Membrane</keyword>
<protein>
    <submittedName>
        <fullName evidence="8">Uncharacterized protein</fullName>
    </submittedName>
</protein>
<feature type="region of interest" description="Disordered" evidence="7">
    <location>
        <begin position="70"/>
        <end position="94"/>
    </location>
</feature>
<dbReference type="InterPro" id="IPR052374">
    <property type="entry name" value="SERAC1"/>
</dbReference>
<evidence type="ECO:0000256" key="7">
    <source>
        <dbReference type="SAM" id="MobiDB-lite"/>
    </source>
</evidence>
<evidence type="ECO:0000313" key="8">
    <source>
        <dbReference type="EMBL" id="KAK4031988.1"/>
    </source>
</evidence>
<dbReference type="Proteomes" id="UP001303115">
    <property type="component" value="Unassembled WGS sequence"/>
</dbReference>
<proteinExistence type="predicted"/>
<name>A0AAN6P7V3_9PEZI</name>
<evidence type="ECO:0000313" key="9">
    <source>
        <dbReference type="Proteomes" id="UP001303115"/>
    </source>
</evidence>
<dbReference type="GO" id="GO:0005783">
    <property type="term" value="C:endoplasmic reticulum"/>
    <property type="evidence" value="ECO:0007669"/>
    <property type="project" value="UniProtKB-SubCell"/>
</dbReference>
<evidence type="ECO:0000256" key="5">
    <source>
        <dbReference type="ARBA" id="ARBA00023128"/>
    </source>
</evidence>
<evidence type="ECO:0000256" key="4">
    <source>
        <dbReference type="ARBA" id="ARBA00022824"/>
    </source>
</evidence>
<keyword evidence="9" id="KW-1185">Reference proteome</keyword>
<dbReference type="GO" id="GO:0005739">
    <property type="term" value="C:mitochondrion"/>
    <property type="evidence" value="ECO:0007669"/>
    <property type="project" value="UniProtKB-SubCell"/>
</dbReference>
<dbReference type="PANTHER" id="PTHR48182">
    <property type="entry name" value="PROTEIN SERAC1"/>
    <property type="match status" value="1"/>
</dbReference>
<evidence type="ECO:0000256" key="1">
    <source>
        <dbReference type="ARBA" id="ARBA00004173"/>
    </source>
</evidence>
<comment type="subcellular location">
    <subcellularLocation>
        <location evidence="2">Endoplasmic reticulum</location>
    </subcellularLocation>
    <subcellularLocation>
        <location evidence="3">Membrane</location>
    </subcellularLocation>
    <subcellularLocation>
        <location evidence="1">Mitochondrion</location>
    </subcellularLocation>
</comment>
<evidence type="ECO:0000256" key="3">
    <source>
        <dbReference type="ARBA" id="ARBA00004370"/>
    </source>
</evidence>